<gene>
    <name evidence="3" type="ORF">PVAP13_3NG321400</name>
</gene>
<protein>
    <recommendedName>
        <fullName evidence="2">VWFA domain-containing protein</fullName>
    </recommendedName>
</protein>
<accession>A0A8T0UCT6</accession>
<evidence type="ECO:0000313" key="4">
    <source>
        <dbReference type="Proteomes" id="UP000823388"/>
    </source>
</evidence>
<keyword evidence="4" id="KW-1185">Reference proteome</keyword>
<dbReference type="Gene3D" id="3.40.50.410">
    <property type="entry name" value="von Willebrand factor, type A domain"/>
    <property type="match status" value="1"/>
</dbReference>
<dbReference type="InterPro" id="IPR036465">
    <property type="entry name" value="vWFA_dom_sf"/>
</dbReference>
<dbReference type="Proteomes" id="UP000823388">
    <property type="component" value="Chromosome 3N"/>
</dbReference>
<comment type="caution">
    <text evidence="3">The sequence shown here is derived from an EMBL/GenBank/DDBJ whole genome shotgun (WGS) entry which is preliminary data.</text>
</comment>
<dbReference type="InterPro" id="IPR051266">
    <property type="entry name" value="CLCR"/>
</dbReference>
<dbReference type="OrthoDB" id="687730at2759"/>
<dbReference type="SUPFAM" id="SSF53300">
    <property type="entry name" value="vWA-like"/>
    <property type="match status" value="1"/>
</dbReference>
<feature type="region of interest" description="Disordered" evidence="1">
    <location>
        <begin position="316"/>
        <end position="349"/>
    </location>
</feature>
<organism evidence="3 4">
    <name type="scientific">Panicum virgatum</name>
    <name type="common">Blackwell switchgrass</name>
    <dbReference type="NCBI Taxonomy" id="38727"/>
    <lineage>
        <taxon>Eukaryota</taxon>
        <taxon>Viridiplantae</taxon>
        <taxon>Streptophyta</taxon>
        <taxon>Embryophyta</taxon>
        <taxon>Tracheophyta</taxon>
        <taxon>Spermatophyta</taxon>
        <taxon>Magnoliopsida</taxon>
        <taxon>Liliopsida</taxon>
        <taxon>Poales</taxon>
        <taxon>Poaceae</taxon>
        <taxon>PACMAD clade</taxon>
        <taxon>Panicoideae</taxon>
        <taxon>Panicodae</taxon>
        <taxon>Paniceae</taxon>
        <taxon>Panicinae</taxon>
        <taxon>Panicum</taxon>
        <taxon>Panicum sect. Hiantes</taxon>
    </lineage>
</organism>
<dbReference type="SMART" id="SM00327">
    <property type="entry name" value="VWA"/>
    <property type="match status" value="1"/>
</dbReference>
<dbReference type="PROSITE" id="PS50234">
    <property type="entry name" value="VWFA"/>
    <property type="match status" value="1"/>
</dbReference>
<dbReference type="AlphaFoldDB" id="A0A8T0UCT6"/>
<reference evidence="3" key="1">
    <citation type="submission" date="2020-05" db="EMBL/GenBank/DDBJ databases">
        <title>WGS assembly of Panicum virgatum.</title>
        <authorList>
            <person name="Lovell J.T."/>
            <person name="Jenkins J."/>
            <person name="Shu S."/>
            <person name="Juenger T.E."/>
            <person name="Schmutz J."/>
        </authorList>
    </citation>
    <scope>NUCLEOTIDE SEQUENCE</scope>
    <source>
        <strain evidence="3">AP13</strain>
    </source>
</reference>
<dbReference type="Pfam" id="PF00092">
    <property type="entry name" value="VWA"/>
    <property type="match status" value="1"/>
</dbReference>
<name>A0A8T0UCT6_PANVG</name>
<evidence type="ECO:0000259" key="2">
    <source>
        <dbReference type="PROSITE" id="PS50234"/>
    </source>
</evidence>
<dbReference type="EMBL" id="CM029042">
    <property type="protein sequence ID" value="KAG2621831.1"/>
    <property type="molecule type" value="Genomic_DNA"/>
</dbReference>
<feature type="domain" description="VWFA" evidence="2">
    <location>
        <begin position="58"/>
        <end position="226"/>
    </location>
</feature>
<evidence type="ECO:0000256" key="1">
    <source>
        <dbReference type="SAM" id="MobiDB-lite"/>
    </source>
</evidence>
<sequence>MNNDDDKPPTSNSGSTKNLVTIEQTKYLKSDASLEEDTVTVEVEIKATKSTAVREGLDLVAVLDVSSRIANGKIDSIKNAIKFVIMKLTPVDRLSIVTFSDSATRRNKLRSMTPDAQKELIALVDGLSAGGGTNIRAGMETGLAVIAGRAYTDARTPNIFLMTDGKQSDVDDARKVDPGQVGVYTFGFGSDADHDLLSELAAKSPDGMFSTVPDGANLTAPFAQQLGGLLTVVAQDVQLVLRPKTDQDPDGGDLKTMVVAAGTDYSQTTDAAGVITIKFGNLFAEESRKVIITLDLVKSTLDYEYDAALAEATPNFSAQGKAHRNQRPEDIQIRRTPTPSQLPGASDKSRQLQAELARRAVAATIKQARLLADKGDLDEARYTLVDAQNALEHPLFPSLNFQISPPFGIIVLVT</sequence>
<dbReference type="PANTHER" id="PTHR10579">
    <property type="entry name" value="CALCIUM-ACTIVATED CHLORIDE CHANNEL REGULATOR"/>
    <property type="match status" value="1"/>
</dbReference>
<proteinExistence type="predicted"/>
<evidence type="ECO:0000313" key="3">
    <source>
        <dbReference type="EMBL" id="KAG2621831.1"/>
    </source>
</evidence>
<dbReference type="PANTHER" id="PTHR10579:SF125">
    <property type="entry name" value="VWFA DOMAIN-CONTAINING PROTEIN"/>
    <property type="match status" value="1"/>
</dbReference>
<dbReference type="InterPro" id="IPR002035">
    <property type="entry name" value="VWF_A"/>
</dbReference>